<organism evidence="1">
    <name type="scientific">Amphimedon queenslandica</name>
    <name type="common">Sponge</name>
    <dbReference type="NCBI Taxonomy" id="400682"/>
    <lineage>
        <taxon>Eukaryota</taxon>
        <taxon>Metazoa</taxon>
        <taxon>Porifera</taxon>
        <taxon>Demospongiae</taxon>
        <taxon>Heteroscleromorpha</taxon>
        <taxon>Haplosclerida</taxon>
        <taxon>Niphatidae</taxon>
        <taxon>Amphimedon</taxon>
    </lineage>
</organism>
<sequence>MKGSPDVNLSQEGVTQGDPLSMFNYAVATVLIRKLNQISDVTQLWYADDSSAIGGLSQLRIWFDLQIEIGPHYGYFPEPRNSSLIIKCSVSVEDTRGFSDVGVNVVTSCRFLGGSDVGRDEFVSSKSEEWEHHVNLLSDIAKDQPQAVYVALTKSLQNEWAFLQRVISHYCHHFQQVENALSSKFIPTLIGHNIAPIDRDLFSLPIRNGGLDAPSYINKTPDTVLKNAEKEKKMKYGCTCEDRHASVTPLCISIDGLMGKEMESFDQHLAESLATKWDRQLSTTLHWDQELPTAEIKRTMLVVAVKKASTKRVSYSKVAEQFVKIANILKQ</sequence>
<evidence type="ECO:0008006" key="2">
    <source>
        <dbReference type="Google" id="ProtNLM"/>
    </source>
</evidence>
<accession>A0A1X7TJ92</accession>
<evidence type="ECO:0000313" key="1">
    <source>
        <dbReference type="EnsemblMetazoa" id="Aqu2.1.14818_001"/>
    </source>
</evidence>
<protein>
    <recommendedName>
        <fullName evidence="2">Reverse transcriptase domain-containing protein</fullName>
    </recommendedName>
</protein>
<dbReference type="AlphaFoldDB" id="A0A1X7TJ92"/>
<dbReference type="InParanoid" id="A0A1X7TJ92"/>
<dbReference type="OrthoDB" id="8118845at2759"/>
<name>A0A1X7TJ92_AMPQE</name>
<reference evidence="1" key="1">
    <citation type="submission" date="2017-05" db="UniProtKB">
        <authorList>
            <consortium name="EnsemblMetazoa"/>
        </authorList>
    </citation>
    <scope>IDENTIFICATION</scope>
</reference>
<proteinExistence type="predicted"/>
<dbReference type="eggNOG" id="ENOG502S9D9">
    <property type="taxonomic scope" value="Eukaryota"/>
</dbReference>
<dbReference type="EnsemblMetazoa" id="Aqu2.1.14818_001">
    <property type="protein sequence ID" value="Aqu2.1.14818_001"/>
    <property type="gene ID" value="Aqu2.1.14818"/>
</dbReference>